<dbReference type="Gene3D" id="3.10.129.10">
    <property type="entry name" value="Hotdog Thioesterase"/>
    <property type="match status" value="1"/>
</dbReference>
<keyword evidence="2" id="KW-1185">Reference proteome</keyword>
<evidence type="ECO:0000313" key="2">
    <source>
        <dbReference type="Proteomes" id="UP000501991"/>
    </source>
</evidence>
<sequence>MHDRDWIATRIPHTGSMCLLDTVEACDEARIRCRASSHRDPAHPLRNGERLGAAVGVEYAAQAMAVHGAILQPPTERPRVGFLASVRGVELLVDRLDTIDAPLCVEAERLSGNESTILYRFEVSADGQVLLRGRAAVIVAPRLPGAAGDAA</sequence>
<proteinExistence type="predicted"/>
<dbReference type="InterPro" id="IPR016776">
    <property type="entry name" value="ApeP-like_dehydratase"/>
</dbReference>
<organism evidence="1 2">
    <name type="scientific">Nitrogeniibacter mangrovi</name>
    <dbReference type="NCBI Taxonomy" id="2016596"/>
    <lineage>
        <taxon>Bacteria</taxon>
        <taxon>Pseudomonadati</taxon>
        <taxon>Pseudomonadota</taxon>
        <taxon>Betaproteobacteria</taxon>
        <taxon>Rhodocyclales</taxon>
        <taxon>Zoogloeaceae</taxon>
        <taxon>Nitrogeniibacter</taxon>
    </lineage>
</organism>
<dbReference type="KEGG" id="azq:G3580_01780"/>
<gene>
    <name evidence="1" type="ORF">G3580_01780</name>
</gene>
<evidence type="ECO:0000313" key="1">
    <source>
        <dbReference type="EMBL" id="QID19683.1"/>
    </source>
</evidence>
<dbReference type="InterPro" id="IPR029069">
    <property type="entry name" value="HotDog_dom_sf"/>
</dbReference>
<dbReference type="Pfam" id="PF22817">
    <property type="entry name" value="ApeP-like"/>
    <property type="match status" value="1"/>
</dbReference>
<dbReference type="AlphaFoldDB" id="A0A6C1B8H5"/>
<dbReference type="EMBL" id="CP048836">
    <property type="protein sequence ID" value="QID19683.1"/>
    <property type="molecule type" value="Genomic_DNA"/>
</dbReference>
<dbReference type="Proteomes" id="UP000501991">
    <property type="component" value="Chromosome"/>
</dbReference>
<dbReference type="SUPFAM" id="SSF54637">
    <property type="entry name" value="Thioesterase/thiol ester dehydrase-isomerase"/>
    <property type="match status" value="1"/>
</dbReference>
<accession>A0A6C1B8H5</accession>
<reference evidence="1 2" key="1">
    <citation type="submission" date="2020-02" db="EMBL/GenBank/DDBJ databases">
        <title>Nitrogenibacter mangrovi gen. nov., sp. nov. isolated from mangrove sediment, a denitrifying betaproteobacterium.</title>
        <authorList>
            <person name="Liao H."/>
            <person name="Tian Y."/>
        </authorList>
    </citation>
    <scope>NUCLEOTIDE SEQUENCE [LARGE SCALE GENOMIC DNA]</scope>
    <source>
        <strain evidence="1 2">M9-3-2</strain>
    </source>
</reference>
<name>A0A6C1B8H5_9RHOO</name>
<protein>
    <submittedName>
        <fullName evidence="1">Hydroxymyristoyl-ACP dehydratase</fullName>
    </submittedName>
</protein>